<dbReference type="AlphaFoldDB" id="A0A8H3HUW3"/>
<organism evidence="2 3">
    <name type="scientific">Rhizoctonia solani</name>
    <dbReference type="NCBI Taxonomy" id="456999"/>
    <lineage>
        <taxon>Eukaryota</taxon>
        <taxon>Fungi</taxon>
        <taxon>Dikarya</taxon>
        <taxon>Basidiomycota</taxon>
        <taxon>Agaricomycotina</taxon>
        <taxon>Agaricomycetes</taxon>
        <taxon>Cantharellales</taxon>
        <taxon>Ceratobasidiaceae</taxon>
        <taxon>Rhizoctonia</taxon>
    </lineage>
</organism>
<proteinExistence type="predicted"/>
<name>A0A8H3HUW3_9AGAM</name>
<evidence type="ECO:0000313" key="2">
    <source>
        <dbReference type="EMBL" id="CAE7092959.1"/>
    </source>
</evidence>
<gene>
    <name evidence="2" type="ORF">RDB_LOCUS33713</name>
</gene>
<sequence length="983" mass="110659">MSEGQGEESRPRTALGGLLGREYGEIENKWRQVSNAEHERRFGEPIGPSLDAGIRRTRSDGNLRKRLQPYRSRFQDLEGLNKIETTIDYRTSLLDLTPDGHPYLLYRLGNLGVAYGTRFQFMGEIDDLENAIKYLHRALTKTPNDDPHFSHWLTLLGTAHYYRFGYLGEPSDIDKSNEYRSRALSSIQEDHPDVLRLLSEVGESYSAQFQRLGELHDLDGAIKHKSRLLDLTPEAGSGLSCQLADLGEHYISRYRRLDQLDDLKKGLEHQSRALKLAPDDDPDLSAALATSYIYLFQRLGKQEAFEKVIEHMSYALSQTNDDHPMLPTRLANLGSAYVCRFEHMKEPDDIRKAVEHICRAISLASDAEPELPCWHFNLALTYTRRFEHSGEIYDFEKVIEHHSRAIALTPDDEPELARRHYVLGKSFFDQYQRTGDPLQLNNSLDSFRRASDPSTGVSRTKFQCAILWASLASKHSCLNSSCIEAYRATVALLPHVIWLSDTPEQQDQDIALAKSTAKRAAAAAIRSLDYNLALEWLEHARCVVWSQNLMLRSPLDQLHSSHPDLAARLQEVAKRLQDSSHESPASSSKDRRHMAKQYNRLLVQARSLPGFEDFLRPMRANRLVRAAKNGPIVVINCYKDSCDALVILPGKDDIAHINLPNFSEEKAAHVYSELEESIQRYDSDKSEVEFLQELGTIDDISGVLLTLWNDIVKPVLDFLGYTKNPSTKLPHITWCPTGKLSLLPLHAAGDYGQPQTRVFDYVISSYTPTLTALLTSTPGSLSGNLRVLAIGHEDASGSRPLPGVIKELACVKAHMLNKVECEQLINDQATRTAVLDAMQEYDWVHFACHAHQNIDHPAKSGFRLHDGDLNLAAINQRSFTNKGLAFLSACETARGDERLPDEAMHLASGMLMAGYSSVIAMMWTVYDGDAQLISDKVYGWLMKDGKVGNGQAGEALHYAVAELREKVGEKEFMRWVPYIHIGS</sequence>
<reference evidence="2" key="1">
    <citation type="submission" date="2021-01" db="EMBL/GenBank/DDBJ databases">
        <authorList>
            <person name="Kaushik A."/>
        </authorList>
    </citation>
    <scope>NUCLEOTIDE SEQUENCE</scope>
    <source>
        <strain evidence="2">AG5</strain>
    </source>
</reference>
<protein>
    <recommendedName>
        <fullName evidence="1">CHAT domain-containing protein</fullName>
    </recommendedName>
</protein>
<feature type="domain" description="CHAT" evidence="1">
    <location>
        <begin position="706"/>
        <end position="983"/>
    </location>
</feature>
<evidence type="ECO:0000259" key="1">
    <source>
        <dbReference type="Pfam" id="PF12770"/>
    </source>
</evidence>
<dbReference type="InterPro" id="IPR011990">
    <property type="entry name" value="TPR-like_helical_dom_sf"/>
</dbReference>
<dbReference type="Proteomes" id="UP000663827">
    <property type="component" value="Unassembled WGS sequence"/>
</dbReference>
<dbReference type="InterPro" id="IPR024983">
    <property type="entry name" value="CHAT_dom"/>
</dbReference>
<dbReference type="EMBL" id="CAJNJQ010000665">
    <property type="protein sequence ID" value="CAE7092959.1"/>
    <property type="molecule type" value="Genomic_DNA"/>
</dbReference>
<dbReference type="SUPFAM" id="SSF81901">
    <property type="entry name" value="HCP-like"/>
    <property type="match status" value="1"/>
</dbReference>
<dbReference type="Pfam" id="PF12770">
    <property type="entry name" value="CHAT"/>
    <property type="match status" value="1"/>
</dbReference>
<evidence type="ECO:0000313" key="3">
    <source>
        <dbReference type="Proteomes" id="UP000663827"/>
    </source>
</evidence>
<dbReference type="Gene3D" id="1.25.40.10">
    <property type="entry name" value="Tetratricopeptide repeat domain"/>
    <property type="match status" value="2"/>
</dbReference>
<accession>A0A8H3HUW3</accession>
<comment type="caution">
    <text evidence="2">The sequence shown here is derived from an EMBL/GenBank/DDBJ whole genome shotgun (WGS) entry which is preliminary data.</text>
</comment>